<reference evidence="2 3" key="1">
    <citation type="submission" date="2019-10" db="EMBL/GenBank/DDBJ databases">
        <title>Whole-genome sequence of the extremophile Heliorestis acidaminivorans DSM 24790.</title>
        <authorList>
            <person name="Kyndt J.A."/>
            <person name="Meyer T.E."/>
        </authorList>
    </citation>
    <scope>NUCLEOTIDE SEQUENCE [LARGE SCALE GENOMIC DNA]</scope>
    <source>
        <strain evidence="2 3">DSM 24790</strain>
    </source>
</reference>
<dbReference type="PANTHER" id="PTHR43174">
    <property type="entry name" value="UDP-N-ACETYLGLUCOSAMINE 2-EPIMERASE"/>
    <property type="match status" value="1"/>
</dbReference>
<dbReference type="SUPFAM" id="SSF53756">
    <property type="entry name" value="UDP-Glycosyltransferase/glycogen phosphorylase"/>
    <property type="match status" value="1"/>
</dbReference>
<dbReference type="Gene3D" id="3.40.50.2000">
    <property type="entry name" value="Glycogen Phosphorylase B"/>
    <property type="match status" value="2"/>
</dbReference>
<feature type="domain" description="UDP-N-acetylglucosamine 2-epimerase" evidence="1">
    <location>
        <begin position="24"/>
        <end position="371"/>
    </location>
</feature>
<dbReference type="EC" id="3.2.1.183" evidence="2"/>
<keyword evidence="2" id="KW-0326">Glycosidase</keyword>
<dbReference type="Proteomes" id="UP000468766">
    <property type="component" value="Unassembled WGS sequence"/>
</dbReference>
<name>A0A6I0F468_9FIRM</name>
<comment type="caution">
    <text evidence="2">The sequence shown here is derived from an EMBL/GenBank/DDBJ whole genome shotgun (WGS) entry which is preliminary data.</text>
</comment>
<evidence type="ECO:0000313" key="2">
    <source>
        <dbReference type="EMBL" id="KAB2953622.1"/>
    </source>
</evidence>
<dbReference type="OrthoDB" id="9803238at2"/>
<evidence type="ECO:0000313" key="3">
    <source>
        <dbReference type="Proteomes" id="UP000468766"/>
    </source>
</evidence>
<dbReference type="NCBIfam" id="TIGR03568">
    <property type="entry name" value="NeuC_NnaA"/>
    <property type="match status" value="1"/>
</dbReference>
<dbReference type="InterPro" id="IPR003331">
    <property type="entry name" value="UDP_GlcNAc_Epimerase_2_dom"/>
</dbReference>
<dbReference type="PANTHER" id="PTHR43174:SF3">
    <property type="entry name" value="UDP-N-ACETYLGLUCOSAMINE 2-EPIMERASE"/>
    <property type="match status" value="1"/>
</dbReference>
<sequence length="389" mass="43588">MEKRKICIVTGTRADYGLLYGLLHEIKEDPDLELQLIVTGMHLSPEFGLTYQKIEQDGFTIDAKVEMLLSSDTTVGITKSIGLGLIGFAEALDRLRPDIVVVLGDRFEILAPVQSALVARIPVAHIHGGETTEGCIDESIRHAITKMAQLHFTSTEQYRQRVIQMGEHPEKVYNFGTPGLENIRRMKLHSKDELEKELDFQFGKTTFLVTFHPVTLNKKGPEQAVESLLKALDQFPEAKIIFTMPNADTDGRVIIKKIQQYESARKDRVKAFTSLGQIRYLSTIKYVDAVLGNSSSGLIEVPYFQKPTVNIGDRQKGRLCASSVINCAENSESIQQAIEKALSKDFQKTLESTKSPYGTGEVSKNTKEILKRIDLTSLLRKPFFDLIRA</sequence>
<gene>
    <name evidence="2" type="primary">neuC</name>
    <name evidence="2" type="ORF">F9B85_03100</name>
</gene>
<dbReference type="GO" id="GO:0004553">
    <property type="term" value="F:hydrolase activity, hydrolyzing O-glycosyl compounds"/>
    <property type="evidence" value="ECO:0007669"/>
    <property type="project" value="InterPro"/>
</dbReference>
<protein>
    <submittedName>
        <fullName evidence="2">UDP-N-acetylglucosamine 2-epimerase (Hydrolyzing)</fullName>
        <ecNumber evidence="2">3.2.1.183</ecNumber>
    </submittedName>
</protein>
<keyword evidence="3" id="KW-1185">Reference proteome</keyword>
<dbReference type="RefSeq" id="WP_151618469.1">
    <property type="nucleotide sequence ID" value="NZ_WBXO01000002.1"/>
</dbReference>
<dbReference type="CDD" id="cd03786">
    <property type="entry name" value="GTB_UDP-GlcNAc_2-Epimerase"/>
    <property type="match status" value="1"/>
</dbReference>
<dbReference type="Pfam" id="PF02350">
    <property type="entry name" value="Epimerase_2"/>
    <property type="match status" value="1"/>
</dbReference>
<accession>A0A6I0F468</accession>
<dbReference type="AlphaFoldDB" id="A0A6I0F468"/>
<keyword evidence="2" id="KW-0378">Hydrolase</keyword>
<dbReference type="InterPro" id="IPR020004">
    <property type="entry name" value="UDP-GlcNAc_Epase"/>
</dbReference>
<evidence type="ECO:0000259" key="1">
    <source>
        <dbReference type="Pfam" id="PF02350"/>
    </source>
</evidence>
<dbReference type="EMBL" id="WBXO01000002">
    <property type="protein sequence ID" value="KAB2953622.1"/>
    <property type="molecule type" value="Genomic_DNA"/>
</dbReference>
<dbReference type="GO" id="GO:0006047">
    <property type="term" value="P:UDP-N-acetylglucosamine metabolic process"/>
    <property type="evidence" value="ECO:0007669"/>
    <property type="project" value="InterPro"/>
</dbReference>
<dbReference type="InterPro" id="IPR029767">
    <property type="entry name" value="WecB-like"/>
</dbReference>
<proteinExistence type="predicted"/>
<organism evidence="2 3">
    <name type="scientific">Heliorestis acidaminivorans</name>
    <dbReference type="NCBI Taxonomy" id="553427"/>
    <lineage>
        <taxon>Bacteria</taxon>
        <taxon>Bacillati</taxon>
        <taxon>Bacillota</taxon>
        <taxon>Clostridia</taxon>
        <taxon>Eubacteriales</taxon>
        <taxon>Heliobacteriaceae</taxon>
        <taxon>Heliorestis</taxon>
    </lineage>
</organism>